<keyword evidence="8 12" id="KW-0238">DNA-binding</keyword>
<evidence type="ECO:0000256" key="1">
    <source>
        <dbReference type="ARBA" id="ARBA00007484"/>
    </source>
</evidence>
<evidence type="ECO:0000256" key="5">
    <source>
        <dbReference type="ARBA" id="ARBA00022801"/>
    </source>
</evidence>
<dbReference type="Pfam" id="PF01726">
    <property type="entry name" value="LexA_DNA_bind"/>
    <property type="match status" value="1"/>
</dbReference>
<keyword evidence="5 12" id="KW-0378">Hydrolase</keyword>
<keyword evidence="7 12" id="KW-0805">Transcription regulation</keyword>
<dbReference type="InterPro" id="IPR050077">
    <property type="entry name" value="LexA_repressor"/>
</dbReference>
<evidence type="ECO:0000256" key="8">
    <source>
        <dbReference type="ARBA" id="ARBA00023125"/>
    </source>
</evidence>
<evidence type="ECO:0000256" key="6">
    <source>
        <dbReference type="ARBA" id="ARBA00022813"/>
    </source>
</evidence>
<dbReference type="SUPFAM" id="SSF51306">
    <property type="entry name" value="LexA/Signal peptidase"/>
    <property type="match status" value="1"/>
</dbReference>
<comment type="function">
    <text evidence="12">Represses a number of genes involved in the response to DNA damage (SOS response), including recA and lexA. In the presence of single-stranded DNA, RecA interacts with LexA causing an autocatalytic cleavage which disrupts the DNA-binding part of LexA, leading to derepression of the SOS regulon and eventually DNA repair.</text>
</comment>
<protein>
    <recommendedName>
        <fullName evidence="12">LexA repressor</fullName>
        <ecNumber evidence="12">3.4.21.88</ecNumber>
    </recommendedName>
</protein>
<dbReference type="EC" id="3.4.21.88" evidence="12"/>
<dbReference type="PRINTS" id="PR00726">
    <property type="entry name" value="LEXASERPTASE"/>
</dbReference>
<dbReference type="InterPro" id="IPR006200">
    <property type="entry name" value="LexA"/>
</dbReference>
<dbReference type="SUPFAM" id="SSF46785">
    <property type="entry name" value="Winged helix' DNA-binding domain"/>
    <property type="match status" value="1"/>
</dbReference>
<dbReference type="GO" id="GO:0006281">
    <property type="term" value="P:DNA repair"/>
    <property type="evidence" value="ECO:0007669"/>
    <property type="project" value="UniProtKB-UniRule"/>
</dbReference>
<name>A0A9D1ARY3_9FIRM</name>
<evidence type="ECO:0000256" key="10">
    <source>
        <dbReference type="ARBA" id="ARBA00023204"/>
    </source>
</evidence>
<comment type="caution">
    <text evidence="16">The sequence shown here is derived from an EMBL/GenBank/DDBJ whole genome shotgun (WGS) entry which is preliminary data.</text>
</comment>
<reference evidence="16" key="1">
    <citation type="submission" date="2020-10" db="EMBL/GenBank/DDBJ databases">
        <authorList>
            <person name="Gilroy R."/>
        </authorList>
    </citation>
    <scope>NUCLEOTIDE SEQUENCE</scope>
    <source>
        <strain evidence="16">ChiBcec15-4380</strain>
    </source>
</reference>
<evidence type="ECO:0000259" key="15">
    <source>
        <dbReference type="Pfam" id="PF01726"/>
    </source>
</evidence>
<dbReference type="Gene3D" id="1.10.10.10">
    <property type="entry name" value="Winged helix-like DNA-binding domain superfamily/Winged helix DNA-binding domain"/>
    <property type="match status" value="1"/>
</dbReference>
<evidence type="ECO:0000256" key="7">
    <source>
        <dbReference type="ARBA" id="ARBA00023015"/>
    </source>
</evidence>
<dbReference type="GO" id="GO:0003677">
    <property type="term" value="F:DNA binding"/>
    <property type="evidence" value="ECO:0007669"/>
    <property type="project" value="UniProtKB-UniRule"/>
</dbReference>
<reference evidence="16" key="2">
    <citation type="journal article" date="2021" name="PeerJ">
        <title>Extensive microbial diversity within the chicken gut microbiome revealed by metagenomics and culture.</title>
        <authorList>
            <person name="Gilroy R."/>
            <person name="Ravi A."/>
            <person name="Getino M."/>
            <person name="Pursley I."/>
            <person name="Horton D.L."/>
            <person name="Alikhan N.F."/>
            <person name="Baker D."/>
            <person name="Gharbi K."/>
            <person name="Hall N."/>
            <person name="Watson M."/>
            <person name="Adriaenssens E.M."/>
            <person name="Foster-Nyarko E."/>
            <person name="Jarju S."/>
            <person name="Secka A."/>
            <person name="Antonio M."/>
            <person name="Oren A."/>
            <person name="Chaudhuri R.R."/>
            <person name="La Ragione R."/>
            <person name="Hildebrand F."/>
            <person name="Pallen M.J."/>
        </authorList>
    </citation>
    <scope>NUCLEOTIDE SEQUENCE</scope>
    <source>
        <strain evidence="16">ChiBcec15-4380</strain>
    </source>
</reference>
<keyword evidence="11 12" id="KW-0742">SOS response</keyword>
<dbReference type="GO" id="GO:0006508">
    <property type="term" value="P:proteolysis"/>
    <property type="evidence" value="ECO:0007669"/>
    <property type="project" value="InterPro"/>
</dbReference>
<gene>
    <name evidence="12 16" type="primary">lexA</name>
    <name evidence="16" type="ORF">IAA53_01650</name>
</gene>
<dbReference type="CDD" id="cd06529">
    <property type="entry name" value="S24_LexA-like"/>
    <property type="match status" value="1"/>
</dbReference>
<dbReference type="InterPro" id="IPR015927">
    <property type="entry name" value="Peptidase_S24_S26A/B/C"/>
</dbReference>
<dbReference type="PANTHER" id="PTHR33516:SF2">
    <property type="entry name" value="LEXA REPRESSOR-RELATED"/>
    <property type="match status" value="1"/>
</dbReference>
<evidence type="ECO:0000313" key="17">
    <source>
        <dbReference type="Proteomes" id="UP000824239"/>
    </source>
</evidence>
<dbReference type="GO" id="GO:0009432">
    <property type="term" value="P:SOS response"/>
    <property type="evidence" value="ECO:0007669"/>
    <property type="project" value="UniProtKB-UniRule"/>
</dbReference>
<evidence type="ECO:0000256" key="4">
    <source>
        <dbReference type="ARBA" id="ARBA00022763"/>
    </source>
</evidence>
<dbReference type="PANTHER" id="PTHR33516">
    <property type="entry name" value="LEXA REPRESSOR"/>
    <property type="match status" value="1"/>
</dbReference>
<dbReference type="InterPro" id="IPR006197">
    <property type="entry name" value="Peptidase_S24_LexA"/>
</dbReference>
<keyword evidence="9 12" id="KW-0804">Transcription</keyword>
<keyword evidence="2 12" id="KW-0678">Repressor</keyword>
<comment type="similarity">
    <text evidence="1 12 13">Belongs to the peptidase S24 family.</text>
</comment>
<dbReference type="HAMAP" id="MF_00015">
    <property type="entry name" value="LexA"/>
    <property type="match status" value="1"/>
</dbReference>
<accession>A0A9D1ARY3</accession>
<dbReference type="GO" id="GO:0045892">
    <property type="term" value="P:negative regulation of DNA-templated transcription"/>
    <property type="evidence" value="ECO:0007669"/>
    <property type="project" value="UniProtKB-UniRule"/>
</dbReference>
<dbReference type="InterPro" id="IPR036286">
    <property type="entry name" value="LexA/Signal_pep-like_sf"/>
</dbReference>
<feature type="active site" description="For autocatalytic cleavage activity" evidence="12">
    <location>
        <position position="117"/>
    </location>
</feature>
<evidence type="ECO:0000256" key="13">
    <source>
        <dbReference type="RuleBase" id="RU003991"/>
    </source>
</evidence>
<evidence type="ECO:0000256" key="9">
    <source>
        <dbReference type="ARBA" id="ARBA00023163"/>
    </source>
</evidence>
<evidence type="ECO:0000256" key="3">
    <source>
        <dbReference type="ARBA" id="ARBA00022705"/>
    </source>
</evidence>
<evidence type="ECO:0000313" key="16">
    <source>
        <dbReference type="EMBL" id="HIR49986.1"/>
    </source>
</evidence>
<feature type="domain" description="LexA repressor DNA-binding" evidence="15">
    <location>
        <begin position="4"/>
        <end position="65"/>
    </location>
</feature>
<feature type="DNA-binding region" description="H-T-H motif" evidence="12">
    <location>
        <begin position="28"/>
        <end position="48"/>
    </location>
</feature>
<evidence type="ECO:0000256" key="12">
    <source>
        <dbReference type="HAMAP-Rule" id="MF_00015"/>
    </source>
</evidence>
<dbReference type="NCBIfam" id="TIGR00498">
    <property type="entry name" value="lexA"/>
    <property type="match status" value="1"/>
</dbReference>
<dbReference type="InterPro" id="IPR036390">
    <property type="entry name" value="WH_DNA-bd_sf"/>
</dbReference>
<dbReference type="InterPro" id="IPR036388">
    <property type="entry name" value="WH-like_DNA-bd_sf"/>
</dbReference>
<feature type="site" description="Cleavage; by autolysis" evidence="12">
    <location>
        <begin position="86"/>
        <end position="87"/>
    </location>
</feature>
<sequence>MARTSDKQEKILEFLNRYIEENGYPPAVREICAAVGLKSTATVSYHLGELKRQGRIQTESGKSRTISLASPPPRGNQIPIVGLVTAGLPILAQENWEGTIPWEGEPNCFALRVRGDSMVGAGILSGDLVVVRPQSDAVNGEIVVALLGDEATVKRFHRDDSGVWLLPENPAYQPIDGREAQILGKVKALYREY</sequence>
<organism evidence="16 17">
    <name type="scientific">Candidatus Avoscillospira avicola</name>
    <dbReference type="NCBI Taxonomy" id="2840706"/>
    <lineage>
        <taxon>Bacteria</taxon>
        <taxon>Bacillati</taxon>
        <taxon>Bacillota</taxon>
        <taxon>Clostridia</taxon>
        <taxon>Eubacteriales</taxon>
        <taxon>Oscillospiraceae</taxon>
        <taxon>Oscillospiraceae incertae sedis</taxon>
        <taxon>Candidatus Avoscillospira</taxon>
    </lineage>
</organism>
<feature type="active site" description="For autocatalytic cleavage activity" evidence="12">
    <location>
        <position position="154"/>
    </location>
</feature>
<comment type="catalytic activity">
    <reaction evidence="12">
        <text>Hydrolysis of Ala-|-Gly bond in repressor LexA.</text>
        <dbReference type="EC" id="3.4.21.88"/>
    </reaction>
</comment>
<dbReference type="GO" id="GO:0006260">
    <property type="term" value="P:DNA replication"/>
    <property type="evidence" value="ECO:0007669"/>
    <property type="project" value="UniProtKB-UniRule"/>
</dbReference>
<dbReference type="Proteomes" id="UP000824239">
    <property type="component" value="Unassembled WGS sequence"/>
</dbReference>
<dbReference type="Pfam" id="PF00717">
    <property type="entry name" value="Peptidase_S24"/>
    <property type="match status" value="1"/>
</dbReference>
<keyword evidence="3 12" id="KW-0235">DNA replication</keyword>
<dbReference type="GO" id="GO:0004252">
    <property type="term" value="F:serine-type endopeptidase activity"/>
    <property type="evidence" value="ECO:0007669"/>
    <property type="project" value="UniProtKB-UniRule"/>
</dbReference>
<evidence type="ECO:0000256" key="2">
    <source>
        <dbReference type="ARBA" id="ARBA00022491"/>
    </source>
</evidence>
<comment type="subunit">
    <text evidence="12">Homodimer.</text>
</comment>
<dbReference type="InterPro" id="IPR039418">
    <property type="entry name" value="LexA-like"/>
</dbReference>
<dbReference type="Gene3D" id="2.10.109.10">
    <property type="entry name" value="Umud Fragment, subunit A"/>
    <property type="match status" value="1"/>
</dbReference>
<proteinExistence type="inferred from homology"/>
<evidence type="ECO:0000259" key="14">
    <source>
        <dbReference type="Pfam" id="PF00717"/>
    </source>
</evidence>
<feature type="domain" description="Peptidase S24/S26A/S26B/S26C" evidence="14">
    <location>
        <begin position="79"/>
        <end position="186"/>
    </location>
</feature>
<dbReference type="InterPro" id="IPR006199">
    <property type="entry name" value="LexA_DNA-bd_dom"/>
</dbReference>
<keyword evidence="10 12" id="KW-0234">DNA repair</keyword>
<dbReference type="EMBL" id="DVHE01000013">
    <property type="protein sequence ID" value="HIR49986.1"/>
    <property type="molecule type" value="Genomic_DNA"/>
</dbReference>
<keyword evidence="6 12" id="KW-0068">Autocatalytic cleavage</keyword>
<keyword evidence="4 12" id="KW-0227">DNA damage</keyword>
<dbReference type="AlphaFoldDB" id="A0A9D1ARY3"/>
<evidence type="ECO:0000256" key="11">
    <source>
        <dbReference type="ARBA" id="ARBA00023236"/>
    </source>
</evidence>